<sequence length="192" mass="21260">MGHRPSMYVYLIFFSLVIHQLKSTGLVNVLEWCCDYLVEFQLVNSIANDTVVGACVNGQLNVERWNPFGVGLYKLNIDAALQTENCNVGIGAVIRNHEGLVMAATTQRIEANYNLEVAKAVATLRGIIFVVDTGLVPIIVESNYLSLLRRVVDEVSTDAYIGLLVSDILCYLRNRAVSLVLHVLRKANKVAH</sequence>
<dbReference type="Pfam" id="PF13456">
    <property type="entry name" value="RVT_3"/>
    <property type="match status" value="1"/>
</dbReference>
<dbReference type="InterPro" id="IPR052929">
    <property type="entry name" value="RNase_H-like_EbsB-rel"/>
</dbReference>
<dbReference type="CDD" id="cd06222">
    <property type="entry name" value="RNase_H_like"/>
    <property type="match status" value="1"/>
</dbReference>
<dbReference type="PANTHER" id="PTHR47074:SF48">
    <property type="entry name" value="POLYNUCLEOTIDYL TRANSFERASE, RIBONUCLEASE H-LIKE SUPERFAMILY PROTEIN"/>
    <property type="match status" value="1"/>
</dbReference>
<gene>
    <name evidence="3" type="ORF">Dsin_001366</name>
</gene>
<dbReference type="GO" id="GO:0004523">
    <property type="term" value="F:RNA-DNA hybrid ribonuclease activity"/>
    <property type="evidence" value="ECO:0007669"/>
    <property type="project" value="InterPro"/>
</dbReference>
<keyword evidence="1" id="KW-0732">Signal</keyword>
<feature type="signal peptide" evidence="1">
    <location>
        <begin position="1"/>
        <end position="23"/>
    </location>
</feature>
<dbReference type="GO" id="GO:0003676">
    <property type="term" value="F:nucleic acid binding"/>
    <property type="evidence" value="ECO:0007669"/>
    <property type="project" value="InterPro"/>
</dbReference>
<dbReference type="PANTHER" id="PTHR47074">
    <property type="entry name" value="BNAC02G40300D PROTEIN"/>
    <property type="match status" value="1"/>
</dbReference>
<feature type="chain" id="PRO_5041968817" description="RNase H type-1 domain-containing protein" evidence="1">
    <location>
        <begin position="24"/>
        <end position="192"/>
    </location>
</feature>
<dbReference type="Proteomes" id="UP001281410">
    <property type="component" value="Unassembled WGS sequence"/>
</dbReference>
<dbReference type="InterPro" id="IPR044730">
    <property type="entry name" value="RNase_H-like_dom_plant"/>
</dbReference>
<feature type="domain" description="RNase H type-1" evidence="2">
    <location>
        <begin position="76"/>
        <end position="192"/>
    </location>
</feature>
<evidence type="ECO:0000313" key="4">
    <source>
        <dbReference type="Proteomes" id="UP001281410"/>
    </source>
</evidence>
<evidence type="ECO:0000256" key="1">
    <source>
        <dbReference type="SAM" id="SignalP"/>
    </source>
</evidence>
<dbReference type="EMBL" id="JANJYJ010000001">
    <property type="protein sequence ID" value="KAK3229485.1"/>
    <property type="molecule type" value="Genomic_DNA"/>
</dbReference>
<name>A0AAE0B545_9ROSI</name>
<protein>
    <recommendedName>
        <fullName evidence="2">RNase H type-1 domain-containing protein</fullName>
    </recommendedName>
</protein>
<evidence type="ECO:0000313" key="3">
    <source>
        <dbReference type="EMBL" id="KAK3229485.1"/>
    </source>
</evidence>
<dbReference type="AlphaFoldDB" id="A0AAE0B545"/>
<comment type="caution">
    <text evidence="3">The sequence shown here is derived from an EMBL/GenBank/DDBJ whole genome shotgun (WGS) entry which is preliminary data.</text>
</comment>
<accession>A0AAE0B545</accession>
<evidence type="ECO:0000259" key="2">
    <source>
        <dbReference type="Pfam" id="PF13456"/>
    </source>
</evidence>
<keyword evidence="4" id="KW-1185">Reference proteome</keyword>
<reference evidence="3" key="1">
    <citation type="journal article" date="2023" name="Plant J.">
        <title>Genome sequences and population genomics provide insights into the demographic history, inbreeding, and mutation load of two 'living fossil' tree species of Dipteronia.</title>
        <authorList>
            <person name="Feng Y."/>
            <person name="Comes H.P."/>
            <person name="Chen J."/>
            <person name="Zhu S."/>
            <person name="Lu R."/>
            <person name="Zhang X."/>
            <person name="Li P."/>
            <person name="Qiu J."/>
            <person name="Olsen K.M."/>
            <person name="Qiu Y."/>
        </authorList>
    </citation>
    <scope>NUCLEOTIDE SEQUENCE</scope>
    <source>
        <strain evidence="3">NBL</strain>
    </source>
</reference>
<proteinExistence type="predicted"/>
<dbReference type="InterPro" id="IPR002156">
    <property type="entry name" value="RNaseH_domain"/>
</dbReference>
<organism evidence="3 4">
    <name type="scientific">Dipteronia sinensis</name>
    <dbReference type="NCBI Taxonomy" id="43782"/>
    <lineage>
        <taxon>Eukaryota</taxon>
        <taxon>Viridiplantae</taxon>
        <taxon>Streptophyta</taxon>
        <taxon>Embryophyta</taxon>
        <taxon>Tracheophyta</taxon>
        <taxon>Spermatophyta</taxon>
        <taxon>Magnoliopsida</taxon>
        <taxon>eudicotyledons</taxon>
        <taxon>Gunneridae</taxon>
        <taxon>Pentapetalae</taxon>
        <taxon>rosids</taxon>
        <taxon>malvids</taxon>
        <taxon>Sapindales</taxon>
        <taxon>Sapindaceae</taxon>
        <taxon>Hippocastanoideae</taxon>
        <taxon>Acereae</taxon>
        <taxon>Dipteronia</taxon>
    </lineage>
</organism>